<evidence type="ECO:0000313" key="3">
    <source>
        <dbReference type="EMBL" id="WBP89556.1"/>
    </source>
</evidence>
<dbReference type="RefSeq" id="WP_270147924.1">
    <property type="nucleotide sequence ID" value="NZ_CP115450.1"/>
</dbReference>
<dbReference type="SMART" id="SM00530">
    <property type="entry name" value="HTH_XRE"/>
    <property type="match status" value="1"/>
</dbReference>
<sequence>MPTPSRRRPDAHQLQERRAVGERIRHLRRSHGMTQERLAEIIGRDRQTIRHYEHGMTSAGVDDLVAIARAFSVPTWRLFYG</sequence>
<feature type="domain" description="HTH cro/C1-type" evidence="2">
    <location>
        <begin position="24"/>
        <end position="79"/>
    </location>
</feature>
<keyword evidence="1" id="KW-0238">DNA-binding</keyword>
<dbReference type="PANTHER" id="PTHR46558:SF11">
    <property type="entry name" value="HTH-TYPE TRANSCRIPTIONAL REGULATOR XRE"/>
    <property type="match status" value="1"/>
</dbReference>
<organism evidence="3 4">
    <name type="scientific">Kitasatospora cathayae</name>
    <dbReference type="NCBI Taxonomy" id="3004092"/>
    <lineage>
        <taxon>Bacteria</taxon>
        <taxon>Bacillati</taxon>
        <taxon>Actinomycetota</taxon>
        <taxon>Actinomycetes</taxon>
        <taxon>Kitasatosporales</taxon>
        <taxon>Streptomycetaceae</taxon>
        <taxon>Kitasatospora</taxon>
    </lineage>
</organism>
<gene>
    <name evidence="3" type="ORF">O1G21_29405</name>
</gene>
<protein>
    <submittedName>
        <fullName evidence="3">Helix-turn-helix transcriptional regulator</fullName>
    </submittedName>
</protein>
<dbReference type="PROSITE" id="PS50943">
    <property type="entry name" value="HTH_CROC1"/>
    <property type="match status" value="1"/>
</dbReference>
<accession>A0ABY7QBR6</accession>
<evidence type="ECO:0000313" key="4">
    <source>
        <dbReference type="Proteomes" id="UP001212821"/>
    </source>
</evidence>
<dbReference type="SUPFAM" id="SSF47413">
    <property type="entry name" value="lambda repressor-like DNA-binding domains"/>
    <property type="match status" value="1"/>
</dbReference>
<reference evidence="4" key="1">
    <citation type="submission" date="2022-12" db="EMBL/GenBank/DDBJ databases">
        <authorList>
            <person name="Mo P."/>
        </authorList>
    </citation>
    <scope>NUCLEOTIDE SEQUENCE [LARGE SCALE GENOMIC DNA]</scope>
    <source>
        <strain evidence="4">HUAS 3-15</strain>
    </source>
</reference>
<dbReference type="InterPro" id="IPR001387">
    <property type="entry name" value="Cro/C1-type_HTH"/>
</dbReference>
<dbReference type="PANTHER" id="PTHR46558">
    <property type="entry name" value="TRACRIPTIONAL REGULATORY PROTEIN-RELATED-RELATED"/>
    <property type="match status" value="1"/>
</dbReference>
<evidence type="ECO:0000259" key="2">
    <source>
        <dbReference type="PROSITE" id="PS50943"/>
    </source>
</evidence>
<dbReference type="Pfam" id="PF01381">
    <property type="entry name" value="HTH_3"/>
    <property type="match status" value="1"/>
</dbReference>
<proteinExistence type="predicted"/>
<dbReference type="CDD" id="cd00093">
    <property type="entry name" value="HTH_XRE"/>
    <property type="match status" value="1"/>
</dbReference>
<dbReference type="Gene3D" id="1.10.260.40">
    <property type="entry name" value="lambda repressor-like DNA-binding domains"/>
    <property type="match status" value="1"/>
</dbReference>
<keyword evidence="4" id="KW-1185">Reference proteome</keyword>
<dbReference type="InterPro" id="IPR010982">
    <property type="entry name" value="Lambda_DNA-bd_dom_sf"/>
</dbReference>
<evidence type="ECO:0000256" key="1">
    <source>
        <dbReference type="ARBA" id="ARBA00023125"/>
    </source>
</evidence>
<dbReference type="EMBL" id="CP115450">
    <property type="protein sequence ID" value="WBP89556.1"/>
    <property type="molecule type" value="Genomic_DNA"/>
</dbReference>
<dbReference type="Proteomes" id="UP001212821">
    <property type="component" value="Chromosome"/>
</dbReference>
<name>A0ABY7QBR6_9ACTN</name>